<name>A0ABV6BER6_9GAMM</name>
<dbReference type="InterPro" id="IPR011990">
    <property type="entry name" value="TPR-like_helical_dom_sf"/>
</dbReference>
<gene>
    <name evidence="2" type="ORF">ACFFJP_13825</name>
</gene>
<evidence type="ECO:0000256" key="1">
    <source>
        <dbReference type="PROSITE-ProRule" id="PRU00339"/>
    </source>
</evidence>
<accession>A0ABV6BER6</accession>
<comment type="caution">
    <text evidence="2">The sequence shown here is derived from an EMBL/GenBank/DDBJ whole genome shotgun (WGS) entry which is preliminary data.</text>
</comment>
<sequence>MWCLPLGVKAAEHLSDHEVFCRQEPATACLDLIQQGLAQAEPFSVRWYQLKSVQLDFFFDKHLYEALAQQTSQLLQLEDVPAIFRTQLYFYQAKILHGKGQRIQALHYADLAANDLEQQFQSFADPLRLLELANLHSVMGEQAQAWKLLMLADSRYGKSKDPIFAFELHTNKALVQQANGRLADAAYSRKLALDVIQPTGETGKITVAYGNLGRTYQLLGQYGLALQYYQQSLRLMQPGADDVRRQMRLLRLSQLHCQLQDLAGARQRLRQVDPHLLEASYQPLYQRLQQQLTATTPLVQCDAD</sequence>
<proteinExistence type="predicted"/>
<dbReference type="EMBL" id="JBHLXP010000003">
    <property type="protein sequence ID" value="MFC0049370.1"/>
    <property type="molecule type" value="Genomic_DNA"/>
</dbReference>
<feature type="repeat" description="TPR" evidence="1">
    <location>
        <begin position="206"/>
        <end position="239"/>
    </location>
</feature>
<organism evidence="2 3">
    <name type="scientific">Rheinheimera tilapiae</name>
    <dbReference type="NCBI Taxonomy" id="875043"/>
    <lineage>
        <taxon>Bacteria</taxon>
        <taxon>Pseudomonadati</taxon>
        <taxon>Pseudomonadota</taxon>
        <taxon>Gammaproteobacteria</taxon>
        <taxon>Chromatiales</taxon>
        <taxon>Chromatiaceae</taxon>
        <taxon>Rheinheimera</taxon>
    </lineage>
</organism>
<dbReference type="Proteomes" id="UP001589813">
    <property type="component" value="Unassembled WGS sequence"/>
</dbReference>
<keyword evidence="1" id="KW-0802">TPR repeat</keyword>
<protein>
    <submittedName>
        <fullName evidence="2">Tetratricopeptide repeat protein</fullName>
    </submittedName>
</protein>
<evidence type="ECO:0000313" key="3">
    <source>
        <dbReference type="Proteomes" id="UP001589813"/>
    </source>
</evidence>
<dbReference type="Pfam" id="PF13424">
    <property type="entry name" value="TPR_12"/>
    <property type="match status" value="1"/>
</dbReference>
<evidence type="ECO:0000313" key="2">
    <source>
        <dbReference type="EMBL" id="MFC0049370.1"/>
    </source>
</evidence>
<dbReference type="SMART" id="SM00028">
    <property type="entry name" value="TPR"/>
    <property type="match status" value="1"/>
</dbReference>
<dbReference type="SUPFAM" id="SSF48452">
    <property type="entry name" value="TPR-like"/>
    <property type="match status" value="1"/>
</dbReference>
<reference evidence="2 3" key="1">
    <citation type="submission" date="2024-09" db="EMBL/GenBank/DDBJ databases">
        <authorList>
            <person name="Sun Q."/>
            <person name="Mori K."/>
        </authorList>
    </citation>
    <scope>NUCLEOTIDE SEQUENCE [LARGE SCALE GENOMIC DNA]</scope>
    <source>
        <strain evidence="2 3">KCTC 23315</strain>
    </source>
</reference>
<dbReference type="InterPro" id="IPR019734">
    <property type="entry name" value="TPR_rpt"/>
</dbReference>
<dbReference type="Gene3D" id="1.25.40.10">
    <property type="entry name" value="Tetratricopeptide repeat domain"/>
    <property type="match status" value="1"/>
</dbReference>
<dbReference type="PROSITE" id="PS50005">
    <property type="entry name" value="TPR"/>
    <property type="match status" value="1"/>
</dbReference>
<dbReference type="RefSeq" id="WP_377245071.1">
    <property type="nucleotide sequence ID" value="NZ_JBHLXP010000003.1"/>
</dbReference>
<keyword evidence="3" id="KW-1185">Reference proteome</keyword>